<dbReference type="RefSeq" id="WP_307682073.1">
    <property type="nucleotide sequence ID" value="NZ_JAUSQX010000001.1"/>
</dbReference>
<dbReference type="GO" id="GO:0004386">
    <property type="term" value="F:helicase activity"/>
    <property type="evidence" value="ECO:0007669"/>
    <property type="project" value="UniProtKB-KW"/>
</dbReference>
<dbReference type="InterPro" id="IPR001736">
    <property type="entry name" value="PLipase_D/transphosphatidylase"/>
</dbReference>
<keyword evidence="4" id="KW-0067">ATP-binding</keyword>
<keyword evidence="4" id="KW-0378">Hydrolase</keyword>
<dbReference type="PROSITE" id="PS51194">
    <property type="entry name" value="HELICASE_CTER"/>
    <property type="match status" value="1"/>
</dbReference>
<dbReference type="InterPro" id="IPR052511">
    <property type="entry name" value="ATP-dep_Helicase"/>
</dbReference>
<dbReference type="PROSITE" id="PS50035">
    <property type="entry name" value="PLD"/>
    <property type="match status" value="1"/>
</dbReference>
<feature type="domain" description="Helicase ATP-binding" evidence="2">
    <location>
        <begin position="339"/>
        <end position="484"/>
    </location>
</feature>
<dbReference type="Pfam" id="PF11907">
    <property type="entry name" value="DUF3427"/>
    <property type="match status" value="1"/>
</dbReference>
<name>A0ABT9NF38_9ACTO</name>
<keyword evidence="5" id="KW-1185">Reference proteome</keyword>
<dbReference type="CDD" id="cd18032">
    <property type="entry name" value="DEXHc_RE_I_III_res"/>
    <property type="match status" value="1"/>
</dbReference>
<dbReference type="Pfam" id="PF04851">
    <property type="entry name" value="ResIII"/>
    <property type="match status" value="1"/>
</dbReference>
<dbReference type="Gene3D" id="3.30.870.10">
    <property type="entry name" value="Endonuclease Chain A"/>
    <property type="match status" value="1"/>
</dbReference>
<dbReference type="PANTHER" id="PTHR47962">
    <property type="entry name" value="ATP-DEPENDENT HELICASE LHR-RELATED-RELATED"/>
    <property type="match status" value="1"/>
</dbReference>
<dbReference type="Proteomes" id="UP001243212">
    <property type="component" value="Unassembled WGS sequence"/>
</dbReference>
<protein>
    <submittedName>
        <fullName evidence="4">Superfamily II DNA or RNA helicase/HKD family nuclease</fullName>
    </submittedName>
</protein>
<accession>A0ABT9NF38</accession>
<evidence type="ECO:0000313" key="4">
    <source>
        <dbReference type="EMBL" id="MDP9805812.1"/>
    </source>
</evidence>
<dbReference type="CDD" id="cd18799">
    <property type="entry name" value="SF2_C_EcoAI-like"/>
    <property type="match status" value="1"/>
</dbReference>
<dbReference type="EMBL" id="JAUSQX010000001">
    <property type="protein sequence ID" value="MDP9805812.1"/>
    <property type="molecule type" value="Genomic_DNA"/>
</dbReference>
<dbReference type="SUPFAM" id="SSF56024">
    <property type="entry name" value="Phospholipase D/nuclease"/>
    <property type="match status" value="1"/>
</dbReference>
<keyword evidence="4" id="KW-0347">Helicase</keyword>
<dbReference type="Pfam" id="PF13091">
    <property type="entry name" value="PLDc_2"/>
    <property type="match status" value="1"/>
</dbReference>
<dbReference type="InterPro" id="IPR006935">
    <property type="entry name" value="Helicase/UvrB_N"/>
</dbReference>
<feature type="domain" description="Helicase C-terminal" evidence="3">
    <location>
        <begin position="558"/>
        <end position="707"/>
    </location>
</feature>
<comment type="caution">
    <text evidence="4">The sequence shown here is derived from an EMBL/GenBank/DDBJ whole genome shotgun (WGS) entry which is preliminary data.</text>
</comment>
<feature type="domain" description="PLD phosphodiesterase" evidence="1">
    <location>
        <begin position="218"/>
        <end position="249"/>
    </location>
</feature>
<evidence type="ECO:0000259" key="3">
    <source>
        <dbReference type="PROSITE" id="PS51194"/>
    </source>
</evidence>
<dbReference type="SMART" id="SM00490">
    <property type="entry name" value="HELICc"/>
    <property type="match status" value="1"/>
</dbReference>
<dbReference type="Gene3D" id="3.40.50.300">
    <property type="entry name" value="P-loop containing nucleotide triphosphate hydrolases"/>
    <property type="match status" value="2"/>
</dbReference>
<sequence length="1077" mass="118924">MEEQNSKSWQALPPGLYERLIDDELARLLESEPLVKASAAVDPADAPHVLTTHLAARIESALEQTQEGERLALANKLLGLLPEPTKLFSFKELSNEGLEIRATSPEQLLSLTEGAAAEPPERPEIPLSDIALLTNGPHEPGLAAEIIKEMKSADCVDLLGSFIKWTGVRTLLSGLESLARRGVPIRVLTTTYIGATERKALDELARLGAQIRVNYHSASTKLHAKAWIFHRRSGYSTAYIGSSNLSRSAMTDGIEWNVRVSEIVAAHVLEKFNATFDSYWSSNDYEQYDPSTDRGRLDEALQSARSISSGTAPSPAGTVSSLLVRPYPHQQVILDELEAERVAGRHANLVVAATGTGKTVIAALDYQRISQQLPTDTPGILPRLLFVAHRQEILEQSRRIYRDVLRDGSFGELFVAGHRPQHKDHVFASVQSLQNTMATFDPDHFDVLVIDEFHHAEASSYRRVLEHFRPKELLGLTATPERADGVNVATEFFGGRVASELRLWDALDAALLVPFHYFGIADGTDLSRVTFRRGQYDQSELAQLYIDDRARASKIVENTTRIVTDVHHMKALGFCVSVEHAHFMAEFFTESGIPAVALHGGSSKEVRADALAALRAGEVNALFAVDLFNEGLDIPEIDTVIMARPTQSATIFLQQLGRGLRRTPTKPVLTVLDFVGHQHANFRFDIKLRALTGLGRAKLRKAVEADFPFLPAGSQIILDRVTKTEVIESLKSTLALSARELTKDIRDHAGEQRPYSLRSYLDDADRSLSDVYGAGAATASVAGRKIPRSWQAFSSLAFDGGAKLEQASLFELDLLKRIRAFTHVNDVPRIAAYRRILSELALSADTDEATEAVNAMGNAKSFVPMLFYSLWPTGAREEMVEKLVEVAKSRILRDEISEVLNVREEISRTLARPLEGKFASLPIQSHARYSREELLAGFGLGTLDSEKPGNVREGVKHVKELDVDLLLITLKKSEADYSPSTMYRDYAISPTRFHWESQSTTGENSPTGQRYIHHESRGSGVVLFVREAKTGDLGTEPYTCLGTARYVGHAGSKPMAIEWELDRPMPADLLSIAKLVA</sequence>
<organism evidence="4 5">
    <name type="scientific">Trueperella bonasi</name>
    <dbReference type="NCBI Taxonomy" id="312286"/>
    <lineage>
        <taxon>Bacteria</taxon>
        <taxon>Bacillati</taxon>
        <taxon>Actinomycetota</taxon>
        <taxon>Actinomycetes</taxon>
        <taxon>Actinomycetales</taxon>
        <taxon>Actinomycetaceae</taxon>
        <taxon>Trueperella</taxon>
    </lineage>
</organism>
<dbReference type="InterPro" id="IPR021835">
    <property type="entry name" value="DUF3427"/>
</dbReference>
<reference evidence="4 5" key="1">
    <citation type="submission" date="2023-07" db="EMBL/GenBank/DDBJ databases">
        <title>Sequencing the genomes of 1000 actinobacteria strains.</title>
        <authorList>
            <person name="Klenk H.-P."/>
        </authorList>
    </citation>
    <scope>NUCLEOTIDE SEQUENCE [LARGE SCALE GENOMIC DNA]</scope>
    <source>
        <strain evidence="4 5">DSM 17163</strain>
    </source>
</reference>
<dbReference type="InterPro" id="IPR001650">
    <property type="entry name" value="Helicase_C-like"/>
</dbReference>
<dbReference type="SUPFAM" id="SSF52540">
    <property type="entry name" value="P-loop containing nucleoside triphosphate hydrolases"/>
    <property type="match status" value="1"/>
</dbReference>
<dbReference type="PANTHER" id="PTHR47962:SF7">
    <property type="entry name" value="MITOCHONDRIAL ATP-DEPENDENT HELICASE IRC3-RELATED"/>
    <property type="match status" value="1"/>
</dbReference>
<dbReference type="InterPro" id="IPR025202">
    <property type="entry name" value="PLD-like_dom"/>
</dbReference>
<evidence type="ECO:0000259" key="2">
    <source>
        <dbReference type="PROSITE" id="PS51192"/>
    </source>
</evidence>
<dbReference type="InterPro" id="IPR027417">
    <property type="entry name" value="P-loop_NTPase"/>
</dbReference>
<dbReference type="InterPro" id="IPR014001">
    <property type="entry name" value="Helicase_ATP-bd"/>
</dbReference>
<evidence type="ECO:0000259" key="1">
    <source>
        <dbReference type="PROSITE" id="PS50035"/>
    </source>
</evidence>
<dbReference type="Pfam" id="PF00271">
    <property type="entry name" value="Helicase_C"/>
    <property type="match status" value="1"/>
</dbReference>
<keyword evidence="4" id="KW-0547">Nucleotide-binding</keyword>
<proteinExistence type="predicted"/>
<dbReference type="PROSITE" id="PS51192">
    <property type="entry name" value="HELICASE_ATP_BIND_1"/>
    <property type="match status" value="1"/>
</dbReference>
<gene>
    <name evidence="4" type="ORF">J2S70_000394</name>
</gene>
<evidence type="ECO:0000313" key="5">
    <source>
        <dbReference type="Proteomes" id="UP001243212"/>
    </source>
</evidence>
<dbReference type="SMART" id="SM00487">
    <property type="entry name" value="DEXDc"/>
    <property type="match status" value="1"/>
</dbReference>